<reference evidence="1 2" key="1">
    <citation type="journal article" date="1979" name="Int. J. Syst. Evol. Microbiol.">
        <title>Bacillus globisporus subsp. marinus subsp. nov.</title>
        <authorList>
            <person name="Liu H."/>
        </authorList>
    </citation>
    <scope>NUCLEOTIDE SEQUENCE [LARGE SCALE GENOMIC DNA]</scope>
    <source>
        <strain evidence="1 2">DSM 1297</strain>
    </source>
</reference>
<protein>
    <submittedName>
        <fullName evidence="1">Uncharacterized protein</fullName>
    </submittedName>
</protein>
<comment type="caution">
    <text evidence="1">The sequence shown here is derived from an EMBL/GenBank/DDBJ whole genome shotgun (WGS) entry which is preliminary data.</text>
</comment>
<gene>
    <name evidence="1" type="ORF">AB1471_07200</name>
</gene>
<dbReference type="Pfam" id="PF19785">
    <property type="entry name" value="UPF0738"/>
    <property type="match status" value="1"/>
</dbReference>
<keyword evidence="2" id="KW-1185">Reference proteome</keyword>
<dbReference type="EMBL" id="JBFMIA010000004">
    <property type="protein sequence ID" value="MEW9501585.1"/>
    <property type="molecule type" value="Genomic_DNA"/>
</dbReference>
<organism evidence="1 2">
    <name type="scientific">Jeotgalibacillus marinus</name>
    <dbReference type="NCBI Taxonomy" id="86667"/>
    <lineage>
        <taxon>Bacteria</taxon>
        <taxon>Bacillati</taxon>
        <taxon>Bacillota</taxon>
        <taxon>Bacilli</taxon>
        <taxon>Bacillales</taxon>
        <taxon>Caryophanaceae</taxon>
        <taxon>Jeotgalibacillus</taxon>
    </lineage>
</organism>
<sequence length="126" mass="14474">MRKKVWLNQAAVLNDQLILQGEATDNIGNLSPSGQMLVDSDELAFVYLAEEGDNYTYLYIPDFIWQDIKNSIDKNQEIFVHVGENKVPLIQIKDEIEYLVFNIEGNSNYGETMVEKVESIFLTTHE</sequence>
<dbReference type="RefSeq" id="WP_367779068.1">
    <property type="nucleotide sequence ID" value="NZ_JBFMIA010000004.1"/>
</dbReference>
<evidence type="ECO:0000313" key="2">
    <source>
        <dbReference type="Proteomes" id="UP001556040"/>
    </source>
</evidence>
<name>A0ABV3Q2K8_9BACL</name>
<dbReference type="Proteomes" id="UP001556040">
    <property type="component" value="Unassembled WGS sequence"/>
</dbReference>
<evidence type="ECO:0000313" key="1">
    <source>
        <dbReference type="EMBL" id="MEW9501585.1"/>
    </source>
</evidence>
<accession>A0ABV3Q2K8</accession>
<proteinExistence type="predicted"/>
<dbReference type="InterPro" id="IPR020908">
    <property type="entry name" value="UPF0738"/>
</dbReference>